<dbReference type="Proteomes" id="UP000825935">
    <property type="component" value="Chromosome 7"/>
</dbReference>
<protein>
    <recommendedName>
        <fullName evidence="3">Nudix hydrolase domain-containing protein</fullName>
    </recommendedName>
</protein>
<organism evidence="1 2">
    <name type="scientific">Ceratopteris richardii</name>
    <name type="common">Triangle waterfern</name>
    <dbReference type="NCBI Taxonomy" id="49495"/>
    <lineage>
        <taxon>Eukaryota</taxon>
        <taxon>Viridiplantae</taxon>
        <taxon>Streptophyta</taxon>
        <taxon>Embryophyta</taxon>
        <taxon>Tracheophyta</taxon>
        <taxon>Polypodiopsida</taxon>
        <taxon>Polypodiidae</taxon>
        <taxon>Polypodiales</taxon>
        <taxon>Pteridineae</taxon>
        <taxon>Pteridaceae</taxon>
        <taxon>Parkerioideae</taxon>
        <taxon>Ceratopteris</taxon>
    </lineage>
</organism>
<name>A0A8T2UGU7_CERRI</name>
<keyword evidence="2" id="KW-1185">Reference proteome</keyword>
<evidence type="ECO:0000313" key="2">
    <source>
        <dbReference type="Proteomes" id="UP000825935"/>
    </source>
</evidence>
<evidence type="ECO:0008006" key="3">
    <source>
        <dbReference type="Google" id="ProtNLM"/>
    </source>
</evidence>
<reference evidence="1" key="1">
    <citation type="submission" date="2021-08" db="EMBL/GenBank/DDBJ databases">
        <title>WGS assembly of Ceratopteris richardii.</title>
        <authorList>
            <person name="Marchant D.B."/>
            <person name="Chen G."/>
            <person name="Jenkins J."/>
            <person name="Shu S."/>
            <person name="Leebens-Mack J."/>
            <person name="Grimwood J."/>
            <person name="Schmutz J."/>
            <person name="Soltis P."/>
            <person name="Soltis D."/>
            <person name="Chen Z.-H."/>
        </authorList>
    </citation>
    <scope>NUCLEOTIDE SEQUENCE</scope>
    <source>
        <strain evidence="1">Whitten #5841</strain>
        <tissue evidence="1">Leaf</tissue>
    </source>
</reference>
<proteinExistence type="predicted"/>
<dbReference type="OMA" id="VRCETEE"/>
<dbReference type="EMBL" id="CM035412">
    <property type="protein sequence ID" value="KAH7432993.1"/>
    <property type="molecule type" value="Genomic_DNA"/>
</dbReference>
<accession>A0A8T2UGU7</accession>
<sequence>MCMARLLVCSSVPLAYGRSDTGFLYRTFIGNKRSYREDLTRSVTAEVYCNKRSMPSHDADSQGKFQIVKEELCYSRYLNVYNRVIKLPRRRDGKAEAESDVHMTVDYDIVGSRTVSFHYCTVFPFNTTMKTVTLIKEYAQGANDFLFGVPTGGLSEKHTSLEDCIRKELSEEAHLHEGTLIKLIPDQHPGILEVKWCRNRFSPFLVLDPKKDPCPLSQDPEERIEVVNVDLNELKNIMYGGNMMLPSIVTCQMALNYLQEHSML</sequence>
<gene>
    <name evidence="1" type="ORF">KP509_07G049600</name>
</gene>
<dbReference type="SUPFAM" id="SSF55811">
    <property type="entry name" value="Nudix"/>
    <property type="match status" value="1"/>
</dbReference>
<dbReference type="InterPro" id="IPR015797">
    <property type="entry name" value="NUDIX_hydrolase-like_dom_sf"/>
</dbReference>
<dbReference type="AlphaFoldDB" id="A0A8T2UGU7"/>
<dbReference type="OrthoDB" id="185493at2759"/>
<comment type="caution">
    <text evidence="1">The sequence shown here is derived from an EMBL/GenBank/DDBJ whole genome shotgun (WGS) entry which is preliminary data.</text>
</comment>
<evidence type="ECO:0000313" key="1">
    <source>
        <dbReference type="EMBL" id="KAH7432993.1"/>
    </source>
</evidence>
<dbReference type="Gene3D" id="3.90.79.10">
    <property type="entry name" value="Nucleoside Triphosphate Pyrophosphohydrolase"/>
    <property type="match status" value="1"/>
</dbReference>